<dbReference type="KEGG" id="pti:PHATRDRAFT_45910"/>
<reference evidence="5" key="2">
    <citation type="submission" date="2008-08" db="EMBL/GenBank/DDBJ databases">
        <authorList>
            <consortium name="Diatom Consortium"/>
            <person name="Grigoriev I."/>
            <person name="Grimwood J."/>
            <person name="Kuo A."/>
            <person name="Otillar R.P."/>
            <person name="Salamov A."/>
            <person name="Detter J.C."/>
            <person name="Lindquist E."/>
            <person name="Shapiro H."/>
            <person name="Lucas S."/>
            <person name="Glavina del Rio T."/>
            <person name="Pitluck S."/>
            <person name="Rokhsar D."/>
            <person name="Bowler C."/>
        </authorList>
    </citation>
    <scope>GENOME REANNOTATION</scope>
    <source>
        <strain evidence="5">CCAP 1055/1</strain>
    </source>
</reference>
<feature type="signal peptide" evidence="3">
    <location>
        <begin position="1"/>
        <end position="24"/>
    </location>
</feature>
<keyword evidence="2" id="KW-1133">Transmembrane helix</keyword>
<evidence type="ECO:0000313" key="4">
    <source>
        <dbReference type="EMBL" id="EEC48474.1"/>
    </source>
</evidence>
<feature type="region of interest" description="Disordered" evidence="1">
    <location>
        <begin position="637"/>
        <end position="659"/>
    </location>
</feature>
<accession>B7FZ45</accession>
<feature type="compositionally biased region" description="Basic residues" evidence="1">
    <location>
        <begin position="648"/>
        <end position="659"/>
    </location>
</feature>
<keyword evidence="2" id="KW-0472">Membrane</keyword>
<dbReference type="Proteomes" id="UP000000759">
    <property type="component" value="Chromosome 8"/>
</dbReference>
<dbReference type="AlphaFoldDB" id="B7FZ45"/>
<feature type="chain" id="PRO_5002855202" evidence="3">
    <location>
        <begin position="25"/>
        <end position="659"/>
    </location>
</feature>
<dbReference type="OrthoDB" id="10665292at2759"/>
<keyword evidence="2" id="KW-0812">Transmembrane</keyword>
<evidence type="ECO:0000256" key="3">
    <source>
        <dbReference type="SAM" id="SignalP"/>
    </source>
</evidence>
<dbReference type="PaxDb" id="2850-Phatr45910"/>
<evidence type="ECO:0000256" key="2">
    <source>
        <dbReference type="SAM" id="Phobius"/>
    </source>
</evidence>
<organism evidence="4 5">
    <name type="scientific">Phaeodactylum tricornutum (strain CCAP 1055/1)</name>
    <dbReference type="NCBI Taxonomy" id="556484"/>
    <lineage>
        <taxon>Eukaryota</taxon>
        <taxon>Sar</taxon>
        <taxon>Stramenopiles</taxon>
        <taxon>Ochrophyta</taxon>
        <taxon>Bacillariophyta</taxon>
        <taxon>Bacillariophyceae</taxon>
        <taxon>Bacillariophycidae</taxon>
        <taxon>Naviculales</taxon>
        <taxon>Phaeodactylaceae</taxon>
        <taxon>Phaeodactylum</taxon>
    </lineage>
</organism>
<name>B7FZ45_PHATC</name>
<feature type="transmembrane region" description="Helical" evidence="2">
    <location>
        <begin position="555"/>
        <end position="576"/>
    </location>
</feature>
<feature type="compositionally biased region" description="Polar residues" evidence="1">
    <location>
        <begin position="637"/>
        <end position="647"/>
    </location>
</feature>
<dbReference type="GeneID" id="7200998"/>
<sequence>MAKKTTFLSWILVVCTFYLNRCGATRSLADSQKCHQRCRLPENETLGFLEEVQQNHCVLCDSSKVRQVVEAVVFRVHIGFVVLSEESFDRHAPVIAGLLANYDNVTVLASSTLPSFAHMRNRVLQYVPCEQHQAATMHFAVERFDVPANFICEETLSTIEAIACNVKNLVTMTEILEDALSRTTKILVLVVEPTFIAGRLIAEKRLMVSLSLVDDAQTLRILLGPPSQQTIRDPPIFYQSLSNMDLQHQSLSTVLYHFIQDRVSSLRLTSTFINYNRARRVLGLAPVRRLSQIWRSGLLASLVSQTDDWRYEHPHLVPFANPLVPLCFACDPAADEIAARAAKEHYLITEENVILETPIVLVAAHEHLQTPSLAELRRLSKGLATARSSLQAIEAKCRTHPVPSVSGLCRMKHFQVFRIGRAPNHTMFPEFVHSLPGTIWDGLGVSKNVDLIIVNCYNRDPWEAYLGRPVMCWNPQWTAIEFALAFLRQLHYSEFSAIDPVVGYALEDLVAILERTYGIAADGQGRWKQGSNIFNDVVIQLMLYRFRKPPPQWNFLGWLIVPAWMILILAVVYIWGNDTTTWQRFRLRRSHRMAVEGPSLLDDFLAQLPELTEAWTNLREWGHAQWQDIAKHIPASPTTVSAATNHVPSRKRRGQKKRH</sequence>
<reference evidence="4 5" key="1">
    <citation type="journal article" date="2008" name="Nature">
        <title>The Phaeodactylum genome reveals the evolutionary history of diatom genomes.</title>
        <authorList>
            <person name="Bowler C."/>
            <person name="Allen A.E."/>
            <person name="Badger J.H."/>
            <person name="Grimwood J."/>
            <person name="Jabbari K."/>
            <person name="Kuo A."/>
            <person name="Maheswari U."/>
            <person name="Martens C."/>
            <person name="Maumus F."/>
            <person name="Otillar R.P."/>
            <person name="Rayko E."/>
            <person name="Salamov A."/>
            <person name="Vandepoele K."/>
            <person name="Beszteri B."/>
            <person name="Gruber A."/>
            <person name="Heijde M."/>
            <person name="Katinka M."/>
            <person name="Mock T."/>
            <person name="Valentin K."/>
            <person name="Verret F."/>
            <person name="Berges J.A."/>
            <person name="Brownlee C."/>
            <person name="Cadoret J.P."/>
            <person name="Chiovitti A."/>
            <person name="Choi C.J."/>
            <person name="Coesel S."/>
            <person name="De Martino A."/>
            <person name="Detter J.C."/>
            <person name="Durkin C."/>
            <person name="Falciatore A."/>
            <person name="Fournet J."/>
            <person name="Haruta M."/>
            <person name="Huysman M.J."/>
            <person name="Jenkins B.D."/>
            <person name="Jiroutova K."/>
            <person name="Jorgensen R.E."/>
            <person name="Joubert Y."/>
            <person name="Kaplan A."/>
            <person name="Kroger N."/>
            <person name="Kroth P.G."/>
            <person name="La Roche J."/>
            <person name="Lindquist E."/>
            <person name="Lommer M."/>
            <person name="Martin-Jezequel V."/>
            <person name="Lopez P.J."/>
            <person name="Lucas S."/>
            <person name="Mangogna M."/>
            <person name="McGinnis K."/>
            <person name="Medlin L.K."/>
            <person name="Montsant A."/>
            <person name="Oudot-Le Secq M.P."/>
            <person name="Napoli C."/>
            <person name="Obornik M."/>
            <person name="Parker M.S."/>
            <person name="Petit J.L."/>
            <person name="Porcel B.M."/>
            <person name="Poulsen N."/>
            <person name="Robison M."/>
            <person name="Rychlewski L."/>
            <person name="Rynearson T.A."/>
            <person name="Schmutz J."/>
            <person name="Shapiro H."/>
            <person name="Siaut M."/>
            <person name="Stanley M."/>
            <person name="Sussman M.R."/>
            <person name="Taylor A.R."/>
            <person name="Vardi A."/>
            <person name="von Dassow P."/>
            <person name="Vyverman W."/>
            <person name="Willis A."/>
            <person name="Wyrwicz L.S."/>
            <person name="Rokhsar D.S."/>
            <person name="Weissenbach J."/>
            <person name="Armbrust E.V."/>
            <person name="Green B.R."/>
            <person name="Van de Peer Y."/>
            <person name="Grigoriev I.V."/>
        </authorList>
    </citation>
    <scope>NUCLEOTIDE SEQUENCE [LARGE SCALE GENOMIC DNA]</scope>
    <source>
        <strain evidence="4 5">CCAP 1055/1</strain>
    </source>
</reference>
<protein>
    <submittedName>
        <fullName evidence="4">Uncharacterized protein</fullName>
    </submittedName>
</protein>
<evidence type="ECO:0000256" key="1">
    <source>
        <dbReference type="SAM" id="MobiDB-lite"/>
    </source>
</evidence>
<dbReference type="HOGENOM" id="CLU_416506_0_0_1"/>
<keyword evidence="5" id="KW-1185">Reference proteome</keyword>
<proteinExistence type="predicted"/>
<dbReference type="EMBL" id="CM000611">
    <property type="protein sequence ID" value="EEC48474.1"/>
    <property type="molecule type" value="Genomic_DNA"/>
</dbReference>
<dbReference type="RefSeq" id="XP_002180283.1">
    <property type="nucleotide sequence ID" value="XM_002180247.1"/>
</dbReference>
<gene>
    <name evidence="4" type="ORF">PHATRDRAFT_45910</name>
</gene>
<dbReference type="InParanoid" id="B7FZ45"/>
<evidence type="ECO:0000313" key="5">
    <source>
        <dbReference type="Proteomes" id="UP000000759"/>
    </source>
</evidence>
<keyword evidence="3" id="KW-0732">Signal</keyword>